<evidence type="ECO:0000256" key="4">
    <source>
        <dbReference type="ARBA" id="ARBA00023204"/>
    </source>
</evidence>
<dbReference type="Ensembl" id="ENSPPAT00000041427.1">
    <property type="protein sequence ID" value="ENSPPAP00000018690.1"/>
    <property type="gene ID" value="ENSPPAG00000032486.1"/>
</dbReference>
<comment type="function">
    <text evidence="6">Component of the SWI5-SFR1 complex, a complex required for double-strand break repair via homologous recombination.</text>
</comment>
<dbReference type="EMBL" id="AJFE02077539">
    <property type="status" value="NOT_ANNOTATED_CDS"/>
    <property type="molecule type" value="Genomic_DNA"/>
</dbReference>
<organism evidence="9 10">
    <name type="scientific">Pan paniscus</name>
    <name type="common">Pygmy chimpanzee</name>
    <name type="synonym">Bonobo</name>
    <dbReference type="NCBI Taxonomy" id="9597"/>
    <lineage>
        <taxon>Eukaryota</taxon>
        <taxon>Metazoa</taxon>
        <taxon>Chordata</taxon>
        <taxon>Craniata</taxon>
        <taxon>Vertebrata</taxon>
        <taxon>Euteleostomi</taxon>
        <taxon>Mammalia</taxon>
        <taxon>Eutheria</taxon>
        <taxon>Euarchontoglires</taxon>
        <taxon>Primates</taxon>
        <taxon>Haplorrhini</taxon>
        <taxon>Catarrhini</taxon>
        <taxon>Hominidae</taxon>
        <taxon>Pan</taxon>
    </lineage>
</organism>
<evidence type="ECO:0000313" key="9">
    <source>
        <dbReference type="Ensembl" id="ENSPPAP00000018690.1"/>
    </source>
</evidence>
<evidence type="ECO:0000256" key="5">
    <source>
        <dbReference type="ARBA" id="ARBA00030081"/>
    </source>
</evidence>
<reference evidence="9" key="3">
    <citation type="submission" date="2025-09" db="UniProtKB">
        <authorList>
            <consortium name="Ensembl"/>
        </authorList>
    </citation>
    <scope>IDENTIFICATION</scope>
</reference>
<protein>
    <recommendedName>
        <fullName evidence="2">DNA repair protein SWI5 homolog</fullName>
    </recommendedName>
    <alternativeName>
        <fullName evidence="5">Protein SAE3 homolog</fullName>
    </alternativeName>
</protein>
<dbReference type="Gene3D" id="1.20.5.170">
    <property type="match status" value="1"/>
</dbReference>
<evidence type="ECO:0000256" key="6">
    <source>
        <dbReference type="ARBA" id="ARBA00059338"/>
    </source>
</evidence>
<dbReference type="EMBL" id="AJFE02077540">
    <property type="status" value="NOT_ANNOTATED_CDS"/>
    <property type="molecule type" value="Genomic_DNA"/>
</dbReference>
<evidence type="ECO:0000313" key="10">
    <source>
        <dbReference type="Proteomes" id="UP000240080"/>
    </source>
</evidence>
<reference evidence="9 10" key="1">
    <citation type="journal article" date="2012" name="Nature">
        <title>The bonobo genome compared with the chimpanzee and human genomes.</title>
        <authorList>
            <person name="Prufer K."/>
            <person name="Munch K."/>
            <person name="Hellmann I."/>
            <person name="Akagi K."/>
            <person name="Miller J.R."/>
            <person name="Walenz B."/>
            <person name="Koren S."/>
            <person name="Sutton G."/>
            <person name="Kodira C."/>
            <person name="Winer R."/>
            <person name="Knight J.R."/>
            <person name="Mullikin J.C."/>
            <person name="Meader S.J."/>
            <person name="Ponting C.P."/>
            <person name="Lunter G."/>
            <person name="Higashino S."/>
            <person name="Hobolth A."/>
            <person name="Dutheil J."/>
            <person name="Karakoc E."/>
            <person name="Alkan C."/>
            <person name="Sajjadian S."/>
            <person name="Catacchio C.R."/>
            <person name="Ventura M."/>
            <person name="Marques-Bonet T."/>
            <person name="Eichler E.E."/>
            <person name="Andre C."/>
            <person name="Atencia R."/>
            <person name="Mugisha L."/>
            <person name="Junhold J."/>
            <person name="Patterson N."/>
            <person name="Siebauer M."/>
            <person name="Good J.M."/>
            <person name="Fischer A."/>
            <person name="Ptak S.E."/>
            <person name="Lachmann M."/>
            <person name="Symer D.E."/>
            <person name="Mailund T."/>
            <person name="Schierup M.H."/>
            <person name="Andres A.M."/>
            <person name="Kelso J."/>
            <person name="Paabo S."/>
        </authorList>
    </citation>
    <scope>NUCLEOTIDE SEQUENCE [LARGE SCALE GENOMIC DNA]</scope>
</reference>
<keyword evidence="3" id="KW-0227">DNA damage</keyword>
<evidence type="ECO:0000256" key="8">
    <source>
        <dbReference type="SAM" id="MobiDB-lite"/>
    </source>
</evidence>
<keyword evidence="4" id="KW-0234">DNA repair</keyword>
<dbReference type="GO" id="GO:0034974">
    <property type="term" value="C:Swi5-Swi2 complex"/>
    <property type="evidence" value="ECO:0007669"/>
    <property type="project" value="TreeGrafter"/>
</dbReference>
<dbReference type="PANTHER" id="PTHR28529">
    <property type="entry name" value="DNA REPAIR PROTEIN SWI5 HOMOLOG"/>
    <property type="match status" value="1"/>
</dbReference>
<dbReference type="InterPro" id="IPR010760">
    <property type="entry name" value="DNA-repair_Swi5"/>
</dbReference>
<evidence type="ECO:0000256" key="1">
    <source>
        <dbReference type="ARBA" id="ARBA00008060"/>
    </source>
</evidence>
<comment type="subunit">
    <text evidence="7">Component of the SWI5-SFR1 complex. Interacts with RAD51.</text>
</comment>
<comment type="similarity">
    <text evidence="1">Belongs to the SWI5/SAE3 family.</text>
</comment>
<dbReference type="EMBL" id="AJFE02077538">
    <property type="status" value="NOT_ANNOTATED_CDS"/>
    <property type="molecule type" value="Genomic_DNA"/>
</dbReference>
<dbReference type="Proteomes" id="UP000240080">
    <property type="component" value="Chromosome 9"/>
</dbReference>
<reference evidence="9" key="2">
    <citation type="submission" date="2025-08" db="UniProtKB">
        <authorList>
            <consortium name="Ensembl"/>
        </authorList>
    </citation>
    <scope>IDENTIFICATION</scope>
</reference>
<proteinExistence type="inferred from homology"/>
<name>A0A2R9ASD7_PANPA</name>
<dbReference type="Bgee" id="ENSPPAG00000032486">
    <property type="expression patterns" value="Expressed in testis and 6 other cell types or tissues"/>
</dbReference>
<feature type="region of interest" description="Disordered" evidence="8">
    <location>
        <begin position="139"/>
        <end position="160"/>
    </location>
</feature>
<evidence type="ECO:0000256" key="3">
    <source>
        <dbReference type="ARBA" id="ARBA00022763"/>
    </source>
</evidence>
<dbReference type="Pfam" id="PF07061">
    <property type="entry name" value="Swi5"/>
    <property type="match status" value="1"/>
</dbReference>
<evidence type="ECO:0000256" key="2">
    <source>
        <dbReference type="ARBA" id="ARBA00019825"/>
    </source>
</evidence>
<sequence length="236" mass="26901">MKQRRGQRDLWRHNKSCARNRCPRPPRERGGAGFPWVRAQLSVRQFTLRVRVPCPVHLRGRSPTPALDPLAPVNPLIRGPRTPGLRRWIQSLALLLPNCSSSRIPTVPRPHSGLWVQSDFPLGFLSRTEPRLTRSCRGAFRSPRPLPKSGQADGTSEESLHLDIQKLKEKRHMLDKETSQLVSEGYSVDELEDYITQLHEYNDIKDVGQMLMGKLAVIRGVTTKELYPEFGLDMND</sequence>
<evidence type="ECO:0000256" key="7">
    <source>
        <dbReference type="ARBA" id="ARBA00065229"/>
    </source>
</evidence>
<dbReference type="EMBL" id="AJFE02077537">
    <property type="status" value="NOT_ANNOTATED_CDS"/>
    <property type="molecule type" value="Genomic_DNA"/>
</dbReference>
<dbReference type="GO" id="GO:0000724">
    <property type="term" value="P:double-strand break repair via homologous recombination"/>
    <property type="evidence" value="ECO:0007669"/>
    <property type="project" value="TreeGrafter"/>
</dbReference>
<dbReference type="STRING" id="9597.ENSPPAP00000018690"/>
<dbReference type="AlphaFoldDB" id="A0A2R9ASD7"/>
<dbReference type="PANTHER" id="PTHR28529:SF2">
    <property type="entry name" value="DNA REPAIR PROTEIN SWI5 HOMOLOG"/>
    <property type="match status" value="1"/>
</dbReference>
<dbReference type="FunFam" id="1.20.5.170:FF:000056">
    <property type="entry name" value="DNA repair protein SWI5 homolog"/>
    <property type="match status" value="1"/>
</dbReference>
<keyword evidence="10" id="KW-1185">Reference proteome</keyword>
<dbReference type="GO" id="GO:0032798">
    <property type="term" value="C:Swi5-Sfr1 complex"/>
    <property type="evidence" value="ECO:0007669"/>
    <property type="project" value="UniProtKB-ARBA"/>
</dbReference>
<accession>A0A2R9ASD7</accession>
<dbReference type="GeneTree" id="ENSGT00390000009349"/>